<keyword evidence="5 6" id="KW-0472">Membrane</keyword>
<feature type="transmembrane region" description="Helical" evidence="6">
    <location>
        <begin position="785"/>
        <end position="805"/>
    </location>
</feature>
<feature type="transmembrane region" description="Helical" evidence="6">
    <location>
        <begin position="301"/>
        <end position="324"/>
    </location>
</feature>
<keyword evidence="2" id="KW-1003">Cell membrane</keyword>
<sequence length="823" mass="91716">MLILLVWQLFRQQYHQGDARLIRWTQASLMFFILTLSLTSSSIQAYLANNLQQMLGSDLVISQHQALTDAQLNKLHQHAQQLSVSQLVNVTLTHDHHWQAVQLKAVDDHYPVQGTVQVAFETDGQEQSLSHGPKSGEIWVDSRLFASLQLTLGQPLDMGHGQLKLTGLVQHEPDRLLEGHSVAMRALVHLDDLPLIQADNALFRYLLVGDKSELNTLKQWATTELVTAQLYDKHSGHPLAMFWQRVENFVGLASVLLFLMAAIAIDQAGRRQLLSQQRFAAVCLAMGSNKPQVFALSFGQWLLTVIAGLIPATALAWGAEYLILLQMQTQFADLTTTWVWTDLLSSYALLLALLAIFQIPNWLVMAKVTPAQLIRQMSSPNHLLPRYGFALISVAAVAFVYSDNGLLTAMTLSAMAATLILMMVLTWLVLSLGHTVTSRAMGMMAFGFYMMKQRLLSKSIQILGVGMCATLLLFTLSLMKDIGQTMEGYTREHDGNLIITQANEQQVQDIRQWSAQTGSDIRQLKPFWYGQLSHINGQTLAEFATSPSESLASLQKPVRLHFSIQQANNNQTETGQRWQDRDADWQQVSVEQEVMTDMGLKLGDQLQFEVAGQSLNFEIKASHKYVPGEGSITFWFNVPQSTMNQLQTPPLYMGSLELADTAWGQLAELWQRHPSLRLISVRELTQRFDDTLSMVIKLVSGFSLMIILLALLVISASVKGYEADERKKNALLISFGQSRLACGKLSLFEWLLTSLIASVGAILGTNLTAQLIYQSQFGINYKPDWLWIITTLLVSALVVCSAGMITNRSSLKFSVGALLRNGG</sequence>
<dbReference type="PANTHER" id="PTHR30287:SF1">
    <property type="entry name" value="INNER MEMBRANE PROTEIN"/>
    <property type="match status" value="1"/>
</dbReference>
<gene>
    <name evidence="8" type="ORF">MJO52_05720</name>
</gene>
<evidence type="ECO:0000256" key="1">
    <source>
        <dbReference type="ARBA" id="ARBA00004651"/>
    </source>
</evidence>
<evidence type="ECO:0000256" key="5">
    <source>
        <dbReference type="ARBA" id="ARBA00023136"/>
    </source>
</evidence>
<feature type="transmembrane region" description="Helical" evidence="6">
    <location>
        <begin position="249"/>
        <end position="269"/>
    </location>
</feature>
<evidence type="ECO:0000313" key="9">
    <source>
        <dbReference type="Proteomes" id="UP001055658"/>
    </source>
</evidence>
<feature type="transmembrane region" description="Helical" evidence="6">
    <location>
        <begin position="747"/>
        <end position="773"/>
    </location>
</feature>
<dbReference type="Pfam" id="PF02687">
    <property type="entry name" value="FtsX"/>
    <property type="match status" value="2"/>
</dbReference>
<feature type="domain" description="ABC3 transporter permease C-terminal" evidence="7">
    <location>
        <begin position="252"/>
        <end position="357"/>
    </location>
</feature>
<feature type="transmembrane region" description="Helical" evidence="6">
    <location>
        <begin position="694"/>
        <end position="718"/>
    </location>
</feature>
<feature type="transmembrane region" description="Helical" evidence="6">
    <location>
        <begin position="455"/>
        <end position="479"/>
    </location>
</feature>
<dbReference type="InterPro" id="IPR038766">
    <property type="entry name" value="Membrane_comp_ABC_pdt"/>
</dbReference>
<dbReference type="EMBL" id="CP092418">
    <property type="protein sequence ID" value="USD22630.1"/>
    <property type="molecule type" value="Genomic_DNA"/>
</dbReference>
<evidence type="ECO:0000256" key="4">
    <source>
        <dbReference type="ARBA" id="ARBA00022989"/>
    </source>
</evidence>
<evidence type="ECO:0000256" key="3">
    <source>
        <dbReference type="ARBA" id="ARBA00022692"/>
    </source>
</evidence>
<proteinExistence type="predicted"/>
<name>A0ABY4VE96_9GAMM</name>
<dbReference type="PANTHER" id="PTHR30287">
    <property type="entry name" value="MEMBRANE COMPONENT OF PREDICTED ABC SUPERFAMILY METABOLITE UPTAKE TRANSPORTER"/>
    <property type="match status" value="1"/>
</dbReference>
<keyword evidence="4 6" id="KW-1133">Transmembrane helix</keyword>
<feature type="transmembrane region" description="Helical" evidence="6">
    <location>
        <begin position="384"/>
        <end position="402"/>
    </location>
</feature>
<dbReference type="RefSeq" id="WP_252084986.1">
    <property type="nucleotide sequence ID" value="NZ_CP092418.1"/>
</dbReference>
<accession>A0ABY4VE96</accession>
<evidence type="ECO:0000256" key="6">
    <source>
        <dbReference type="SAM" id="Phobius"/>
    </source>
</evidence>
<evidence type="ECO:0000259" key="7">
    <source>
        <dbReference type="Pfam" id="PF02687"/>
    </source>
</evidence>
<dbReference type="Proteomes" id="UP001055658">
    <property type="component" value="Chromosome"/>
</dbReference>
<protein>
    <recommendedName>
        <fullName evidence="7">ABC3 transporter permease C-terminal domain-containing protein</fullName>
    </recommendedName>
</protein>
<feature type="domain" description="ABC3 transporter permease C-terminal" evidence="7">
    <location>
        <begin position="702"/>
        <end position="808"/>
    </location>
</feature>
<keyword evidence="9" id="KW-1185">Reference proteome</keyword>
<comment type="subcellular location">
    <subcellularLocation>
        <location evidence="1">Cell membrane</location>
        <topology evidence="1">Multi-pass membrane protein</topology>
    </subcellularLocation>
</comment>
<organism evidence="8 9">
    <name type="scientific">Microbulbifer variabilis</name>
    <dbReference type="NCBI Taxonomy" id="266805"/>
    <lineage>
        <taxon>Bacteria</taxon>
        <taxon>Pseudomonadati</taxon>
        <taxon>Pseudomonadota</taxon>
        <taxon>Gammaproteobacteria</taxon>
        <taxon>Cellvibrionales</taxon>
        <taxon>Microbulbiferaceae</taxon>
        <taxon>Microbulbifer</taxon>
    </lineage>
</organism>
<dbReference type="InterPro" id="IPR003838">
    <property type="entry name" value="ABC3_permease_C"/>
</dbReference>
<feature type="transmembrane region" description="Helical" evidence="6">
    <location>
        <begin position="344"/>
        <end position="364"/>
    </location>
</feature>
<keyword evidence="3 6" id="KW-0812">Transmembrane</keyword>
<reference evidence="8" key="1">
    <citation type="submission" date="2022-02" db="EMBL/GenBank/DDBJ databases">
        <title>Coral-associated bacteria.</title>
        <authorList>
            <person name="Tang K."/>
            <person name="Wang X."/>
        </authorList>
    </citation>
    <scope>NUCLEOTIDE SEQUENCE</scope>
    <source>
        <strain evidence="8">SCSIO 43006</strain>
    </source>
</reference>
<evidence type="ECO:0000313" key="8">
    <source>
        <dbReference type="EMBL" id="USD22630.1"/>
    </source>
</evidence>
<evidence type="ECO:0000256" key="2">
    <source>
        <dbReference type="ARBA" id="ARBA00022475"/>
    </source>
</evidence>
<feature type="transmembrane region" description="Helical" evidence="6">
    <location>
        <begin position="414"/>
        <end position="434"/>
    </location>
</feature>